<feature type="compositionally biased region" description="Basic and acidic residues" evidence="1">
    <location>
        <begin position="421"/>
        <end position="440"/>
    </location>
</feature>
<feature type="compositionally biased region" description="Basic and acidic residues" evidence="1">
    <location>
        <begin position="447"/>
        <end position="460"/>
    </location>
</feature>
<keyword evidence="4" id="KW-1185">Reference proteome</keyword>
<dbReference type="AlphaFoldDB" id="A0A7W7BQY2"/>
<reference evidence="3 4" key="1">
    <citation type="submission" date="2020-08" db="EMBL/GenBank/DDBJ databases">
        <title>Sequencing the genomes of 1000 actinobacteria strains.</title>
        <authorList>
            <person name="Klenk H.-P."/>
        </authorList>
    </citation>
    <scope>NUCLEOTIDE SEQUENCE [LARGE SCALE GENOMIC DNA]</scope>
    <source>
        <strain evidence="3 4">DSM 24947</strain>
    </source>
</reference>
<name>A0A7W7BQY2_9MICO</name>
<evidence type="ECO:0000256" key="1">
    <source>
        <dbReference type="SAM" id="MobiDB-lite"/>
    </source>
</evidence>
<feature type="transmembrane region" description="Helical" evidence="2">
    <location>
        <begin position="12"/>
        <end position="36"/>
    </location>
</feature>
<dbReference type="EMBL" id="JACHMD010000001">
    <property type="protein sequence ID" value="MBB4666226.1"/>
    <property type="molecule type" value="Genomic_DNA"/>
</dbReference>
<dbReference type="Proteomes" id="UP000573729">
    <property type="component" value="Unassembled WGS sequence"/>
</dbReference>
<feature type="transmembrane region" description="Helical" evidence="2">
    <location>
        <begin position="235"/>
        <end position="256"/>
    </location>
</feature>
<feature type="transmembrane region" description="Helical" evidence="2">
    <location>
        <begin position="145"/>
        <end position="168"/>
    </location>
</feature>
<evidence type="ECO:0000256" key="2">
    <source>
        <dbReference type="SAM" id="Phobius"/>
    </source>
</evidence>
<keyword evidence="2" id="KW-0472">Membrane</keyword>
<feature type="region of interest" description="Disordered" evidence="1">
    <location>
        <begin position="420"/>
        <end position="473"/>
    </location>
</feature>
<keyword evidence="2" id="KW-1133">Transmembrane helix</keyword>
<feature type="transmembrane region" description="Helical" evidence="2">
    <location>
        <begin position="83"/>
        <end position="101"/>
    </location>
</feature>
<evidence type="ECO:0000313" key="3">
    <source>
        <dbReference type="EMBL" id="MBB4666226.1"/>
    </source>
</evidence>
<feature type="transmembrane region" description="Helical" evidence="2">
    <location>
        <begin position="334"/>
        <end position="354"/>
    </location>
</feature>
<proteinExistence type="predicted"/>
<gene>
    <name evidence="3" type="ORF">BKA24_000935</name>
</gene>
<dbReference type="InterPro" id="IPR045931">
    <property type="entry name" value="DUF6350"/>
</dbReference>
<protein>
    <submittedName>
        <fullName evidence="3">Uncharacterized protein</fullName>
    </submittedName>
</protein>
<keyword evidence="2" id="KW-0812">Transmembrane</keyword>
<accession>A0A7W7BQY2</accession>
<dbReference type="RefSeq" id="WP_184215635.1">
    <property type="nucleotide sequence ID" value="NZ_JACHMD010000001.1"/>
</dbReference>
<organism evidence="3 4">
    <name type="scientific">Microbacterium marinum</name>
    <dbReference type="NCBI Taxonomy" id="421115"/>
    <lineage>
        <taxon>Bacteria</taxon>
        <taxon>Bacillati</taxon>
        <taxon>Actinomycetota</taxon>
        <taxon>Actinomycetes</taxon>
        <taxon>Micrococcales</taxon>
        <taxon>Microbacteriaceae</taxon>
        <taxon>Microbacterium</taxon>
    </lineage>
</organism>
<feature type="transmembrane region" description="Helical" evidence="2">
    <location>
        <begin position="198"/>
        <end position="219"/>
    </location>
</feature>
<feature type="transmembrane region" description="Helical" evidence="2">
    <location>
        <begin position="374"/>
        <end position="392"/>
    </location>
</feature>
<comment type="caution">
    <text evidence="3">The sequence shown here is derived from an EMBL/GenBank/DDBJ whole genome shotgun (WGS) entry which is preliminary data.</text>
</comment>
<evidence type="ECO:0000313" key="4">
    <source>
        <dbReference type="Proteomes" id="UP000573729"/>
    </source>
</evidence>
<sequence length="473" mass="47487">MNRLLVSLLSAFDALIVVAVGLAIVLAPVTLVWVFGIGGEADWAALWPASGTIWQLGHFVPVTISLPTDFLVLTGLSEDAASFSVSLAPLALAVFTAAFAYRSGGRAAGAGAWLTGVGSGTLVVAALSTVIALTTATPVTEVDLVAAIASPTLVFVLPALLGAVVRAWDEGDDGLVDAISERFSDEIQDGVDAGARGLAVSLAGFVGLGALLLAVMFVIRGGEIVALTQASHADLLGVVVLSLGALVYLPTLVVWFGSFVAGPGFAVGAGTAVSPAGTSLGVIPGIPVLGVVPETTSTWMLLLALLVVAVGAFAGWMMRGMLPVGSAEPLRPRVTALATAAVGSAVGAAILVWAAHGALGPDRLTDVGPSPAGVALAVGLEIAIGAAITLFAPRGEPAIAAGAVADAQETDRLDYLGFASSEEREAASPPAVDEREHVDLADEETEAFERPFDLSGRDAEGAGDPDGPGASPR</sequence>
<dbReference type="Pfam" id="PF19877">
    <property type="entry name" value="DUF6350"/>
    <property type="match status" value="1"/>
</dbReference>
<feature type="transmembrane region" description="Helical" evidence="2">
    <location>
        <begin position="299"/>
        <end position="322"/>
    </location>
</feature>
<feature type="transmembrane region" description="Helical" evidence="2">
    <location>
        <begin position="113"/>
        <end position="133"/>
    </location>
</feature>